<name>A0A7J0DNJ1_9ERIC</name>
<protein>
    <recommendedName>
        <fullName evidence="2">DUF4283 domain-containing protein</fullName>
    </recommendedName>
</protein>
<feature type="compositionally biased region" description="Polar residues" evidence="1">
    <location>
        <begin position="345"/>
        <end position="355"/>
    </location>
</feature>
<dbReference type="PANTHER" id="PTHR33233">
    <property type="entry name" value="ENDONUCLEASE/EXONUCLEASE/PHOSPHATASE"/>
    <property type="match status" value="1"/>
</dbReference>
<organism evidence="3 4">
    <name type="scientific">Actinidia rufa</name>
    <dbReference type="NCBI Taxonomy" id="165716"/>
    <lineage>
        <taxon>Eukaryota</taxon>
        <taxon>Viridiplantae</taxon>
        <taxon>Streptophyta</taxon>
        <taxon>Embryophyta</taxon>
        <taxon>Tracheophyta</taxon>
        <taxon>Spermatophyta</taxon>
        <taxon>Magnoliopsida</taxon>
        <taxon>eudicotyledons</taxon>
        <taxon>Gunneridae</taxon>
        <taxon>Pentapetalae</taxon>
        <taxon>asterids</taxon>
        <taxon>Ericales</taxon>
        <taxon>Actinidiaceae</taxon>
        <taxon>Actinidia</taxon>
    </lineage>
</organism>
<feature type="compositionally biased region" description="Basic and acidic residues" evidence="1">
    <location>
        <begin position="29"/>
        <end position="39"/>
    </location>
</feature>
<dbReference type="Pfam" id="PF14111">
    <property type="entry name" value="DUF4283"/>
    <property type="match status" value="1"/>
</dbReference>
<comment type="caution">
    <text evidence="3">The sequence shown here is derived from an EMBL/GenBank/DDBJ whole genome shotgun (WGS) entry which is preliminary data.</text>
</comment>
<feature type="domain" description="DUF4283" evidence="2">
    <location>
        <begin position="191"/>
        <end position="267"/>
    </location>
</feature>
<proteinExistence type="predicted"/>
<keyword evidence="4" id="KW-1185">Reference proteome</keyword>
<dbReference type="PANTHER" id="PTHR33233:SF14">
    <property type="entry name" value="ENDONUCLEASE_EXONUCLEASE_PHOSPHATASE"/>
    <property type="match status" value="1"/>
</dbReference>
<dbReference type="OrthoDB" id="1751111at2759"/>
<evidence type="ECO:0000259" key="2">
    <source>
        <dbReference type="Pfam" id="PF14111"/>
    </source>
</evidence>
<feature type="region of interest" description="Disordered" evidence="1">
    <location>
        <begin position="70"/>
        <end position="112"/>
    </location>
</feature>
<accession>A0A7J0DNJ1</accession>
<dbReference type="InterPro" id="IPR025558">
    <property type="entry name" value="DUF4283"/>
</dbReference>
<reference evidence="4" key="1">
    <citation type="submission" date="2019-07" db="EMBL/GenBank/DDBJ databases">
        <title>De Novo Assembly of kiwifruit Actinidia rufa.</title>
        <authorList>
            <person name="Sugita-Konishi S."/>
            <person name="Sato K."/>
            <person name="Mori E."/>
            <person name="Abe Y."/>
            <person name="Kisaki G."/>
            <person name="Hamano K."/>
            <person name="Suezawa K."/>
            <person name="Otani M."/>
            <person name="Fukuda T."/>
            <person name="Manabe T."/>
            <person name="Gomi K."/>
            <person name="Tabuchi M."/>
            <person name="Akimitsu K."/>
            <person name="Kataoka I."/>
        </authorList>
    </citation>
    <scope>NUCLEOTIDE SEQUENCE [LARGE SCALE GENOMIC DNA]</scope>
    <source>
        <strain evidence="4">cv. Fuchu</strain>
    </source>
</reference>
<evidence type="ECO:0000313" key="3">
    <source>
        <dbReference type="EMBL" id="GFS38118.1"/>
    </source>
</evidence>
<feature type="region of interest" description="Disordered" evidence="1">
    <location>
        <begin position="1"/>
        <end position="53"/>
    </location>
</feature>
<dbReference type="AlphaFoldDB" id="A0A7J0DNJ1"/>
<gene>
    <name evidence="3" type="ORF">Acr_00g0055820</name>
</gene>
<feature type="compositionally biased region" description="Polar residues" evidence="1">
    <location>
        <begin position="98"/>
        <end position="112"/>
    </location>
</feature>
<dbReference type="EMBL" id="BJWL01000301">
    <property type="protein sequence ID" value="GFS38118.1"/>
    <property type="molecule type" value="Genomic_DNA"/>
</dbReference>
<feature type="region of interest" description="Disordered" evidence="1">
    <location>
        <begin position="301"/>
        <end position="379"/>
    </location>
</feature>
<evidence type="ECO:0000313" key="4">
    <source>
        <dbReference type="Proteomes" id="UP000585474"/>
    </source>
</evidence>
<sequence>MKPKNKHRNGGEAPSSQLVEDPILAEALARPEKSSRGSETRPSSHISVKHAEIDGRSIVVMVRSLATAGSEADLVVPEDLTEPPEQCSEGDTSEKQSEAASKNLGNEDTFSTQDVRLNAQEKTGNVQCEPSVAGDDRAMRKETQEVIKKPFASLFAKNRLPSNGSKLEYFNLEEGPIKLSREDIQGSDCPWERSLVGYFGGRFPGRPALNQLVASWKVFPSIQFHESGWIVFQFGSKEDQLKVMENGPYVIYGSPLLLKPMPKYFSFRKEAISTFPIWVHLRNIPLTMWKNGFWENLLEDRQTNPHGQENCKKKQNNPTKAASKAVVSPTESTEQVPPEGEGKTPISNNAAQLTEKSTEQGDVTEIPGAVGQSVTSWDR</sequence>
<evidence type="ECO:0000256" key="1">
    <source>
        <dbReference type="SAM" id="MobiDB-lite"/>
    </source>
</evidence>
<dbReference type="Proteomes" id="UP000585474">
    <property type="component" value="Unassembled WGS sequence"/>
</dbReference>